<accession>A0AAW1U114</accession>
<dbReference type="EMBL" id="JARQZJ010000031">
    <property type="protein sequence ID" value="KAK9874191.1"/>
    <property type="molecule type" value="Genomic_DNA"/>
</dbReference>
<sequence length="148" mass="16622">MDKPTEVTVLAPQISKCKTNLVYSPLPLPLQRPLTSEKGIFVDSPDFILPSPLESKSRSLDLLKYLVSDILAPKKTLICPYCSNEIKIVPTIVRHPYDICNQDPIIEKISCPYTAPSGRNIEGLWIPKPLEPRCPYCAKYRGELNQLA</sequence>
<proteinExistence type="predicted"/>
<name>A0AAW1U114_9CUCU</name>
<dbReference type="AlphaFoldDB" id="A0AAW1U114"/>
<comment type="caution">
    <text evidence="1">The sequence shown here is derived from an EMBL/GenBank/DDBJ whole genome shotgun (WGS) entry which is preliminary data.</text>
</comment>
<gene>
    <name evidence="1" type="ORF">WA026_002543</name>
</gene>
<dbReference type="Proteomes" id="UP001431783">
    <property type="component" value="Unassembled WGS sequence"/>
</dbReference>
<evidence type="ECO:0000313" key="1">
    <source>
        <dbReference type="EMBL" id="KAK9874191.1"/>
    </source>
</evidence>
<keyword evidence="2" id="KW-1185">Reference proteome</keyword>
<reference evidence="1 2" key="1">
    <citation type="submission" date="2023-03" db="EMBL/GenBank/DDBJ databases">
        <title>Genome insight into feeding habits of ladybird beetles.</title>
        <authorList>
            <person name="Li H.-S."/>
            <person name="Huang Y.-H."/>
            <person name="Pang H."/>
        </authorList>
    </citation>
    <scope>NUCLEOTIDE SEQUENCE [LARGE SCALE GENOMIC DNA]</scope>
    <source>
        <strain evidence="1">SYSU_2023b</strain>
        <tissue evidence="1">Whole body</tissue>
    </source>
</reference>
<evidence type="ECO:0000313" key="2">
    <source>
        <dbReference type="Proteomes" id="UP001431783"/>
    </source>
</evidence>
<organism evidence="1 2">
    <name type="scientific">Henosepilachna vigintioctopunctata</name>
    <dbReference type="NCBI Taxonomy" id="420089"/>
    <lineage>
        <taxon>Eukaryota</taxon>
        <taxon>Metazoa</taxon>
        <taxon>Ecdysozoa</taxon>
        <taxon>Arthropoda</taxon>
        <taxon>Hexapoda</taxon>
        <taxon>Insecta</taxon>
        <taxon>Pterygota</taxon>
        <taxon>Neoptera</taxon>
        <taxon>Endopterygota</taxon>
        <taxon>Coleoptera</taxon>
        <taxon>Polyphaga</taxon>
        <taxon>Cucujiformia</taxon>
        <taxon>Coccinelloidea</taxon>
        <taxon>Coccinellidae</taxon>
        <taxon>Epilachninae</taxon>
        <taxon>Epilachnini</taxon>
        <taxon>Henosepilachna</taxon>
    </lineage>
</organism>
<protein>
    <submittedName>
        <fullName evidence="1">Uncharacterized protein</fullName>
    </submittedName>
</protein>